<feature type="compositionally biased region" description="Polar residues" evidence="10">
    <location>
        <begin position="98"/>
        <end position="107"/>
    </location>
</feature>
<accession>A0A8D0PTA6</accession>
<evidence type="ECO:0000256" key="6">
    <source>
        <dbReference type="ARBA" id="ARBA00022723"/>
    </source>
</evidence>
<dbReference type="GO" id="GO:0046872">
    <property type="term" value="F:metal ion binding"/>
    <property type="evidence" value="ECO:0007669"/>
    <property type="project" value="UniProtKB-KW"/>
</dbReference>
<evidence type="ECO:0000313" key="13">
    <source>
        <dbReference type="Proteomes" id="UP000694726"/>
    </source>
</evidence>
<keyword evidence="3" id="KW-0489">Methyltransferase</keyword>
<keyword evidence="9" id="KW-0804">Transcription</keyword>
<dbReference type="GO" id="GO:0008168">
    <property type="term" value="F:methyltransferase activity"/>
    <property type="evidence" value="ECO:0007669"/>
    <property type="project" value="UniProtKB-KW"/>
</dbReference>
<evidence type="ECO:0000256" key="10">
    <source>
        <dbReference type="SAM" id="MobiDB-lite"/>
    </source>
</evidence>
<evidence type="ECO:0000256" key="8">
    <source>
        <dbReference type="ARBA" id="ARBA00023015"/>
    </source>
</evidence>
<dbReference type="Gene3D" id="2.170.270.10">
    <property type="entry name" value="SET domain"/>
    <property type="match status" value="1"/>
</dbReference>
<dbReference type="Ensembl" id="ENSSSCT00015088600.1">
    <property type="protein sequence ID" value="ENSSSCP00015036126.1"/>
    <property type="gene ID" value="ENSSSCG00015066048.1"/>
</dbReference>
<dbReference type="SUPFAM" id="SSF82199">
    <property type="entry name" value="SET domain"/>
    <property type="match status" value="1"/>
</dbReference>
<keyword evidence="7" id="KW-0862">Zinc</keyword>
<dbReference type="PROSITE" id="PS50280">
    <property type="entry name" value="SET"/>
    <property type="match status" value="1"/>
</dbReference>
<evidence type="ECO:0000256" key="3">
    <source>
        <dbReference type="ARBA" id="ARBA00022603"/>
    </source>
</evidence>
<dbReference type="InterPro" id="IPR001214">
    <property type="entry name" value="SET_dom"/>
</dbReference>
<name>A0A8D0PTA6_PIG</name>
<dbReference type="InterPro" id="IPR050973">
    <property type="entry name" value="H3K9_Histone-Lys_N-MTase"/>
</dbReference>
<evidence type="ECO:0000256" key="7">
    <source>
        <dbReference type="ARBA" id="ARBA00022833"/>
    </source>
</evidence>
<evidence type="ECO:0000256" key="2">
    <source>
        <dbReference type="ARBA" id="ARBA00022454"/>
    </source>
</evidence>
<dbReference type="PANTHER" id="PTHR46223:SF1">
    <property type="entry name" value="HISTONE-LYSINE N-METHYLTRANSFERASE SUV39H1"/>
    <property type="match status" value="1"/>
</dbReference>
<keyword evidence="4" id="KW-0808">Transferase</keyword>
<organism evidence="12 13">
    <name type="scientific">Sus scrofa</name>
    <name type="common">Pig</name>
    <dbReference type="NCBI Taxonomy" id="9823"/>
    <lineage>
        <taxon>Eukaryota</taxon>
        <taxon>Metazoa</taxon>
        <taxon>Chordata</taxon>
        <taxon>Craniata</taxon>
        <taxon>Vertebrata</taxon>
        <taxon>Euteleostomi</taxon>
        <taxon>Mammalia</taxon>
        <taxon>Eutheria</taxon>
        <taxon>Laurasiatheria</taxon>
        <taxon>Artiodactyla</taxon>
        <taxon>Suina</taxon>
        <taxon>Suidae</taxon>
        <taxon>Sus</taxon>
    </lineage>
</organism>
<feature type="compositionally biased region" description="Polar residues" evidence="10">
    <location>
        <begin position="1"/>
        <end position="10"/>
    </location>
</feature>
<feature type="compositionally biased region" description="Low complexity" evidence="10">
    <location>
        <begin position="18"/>
        <end position="34"/>
    </location>
</feature>
<dbReference type="GO" id="GO:0005694">
    <property type="term" value="C:chromosome"/>
    <property type="evidence" value="ECO:0007669"/>
    <property type="project" value="UniProtKB-SubCell"/>
</dbReference>
<evidence type="ECO:0000256" key="1">
    <source>
        <dbReference type="ARBA" id="ARBA00004286"/>
    </source>
</evidence>
<evidence type="ECO:0000256" key="9">
    <source>
        <dbReference type="ARBA" id="ARBA00023163"/>
    </source>
</evidence>
<feature type="domain" description="SET" evidence="11">
    <location>
        <begin position="116"/>
        <end position="331"/>
    </location>
</feature>
<keyword evidence="2" id="KW-0158">Chromosome</keyword>
<feature type="compositionally biased region" description="Low complexity" evidence="10">
    <location>
        <begin position="225"/>
        <end position="238"/>
    </location>
</feature>
<evidence type="ECO:0000313" key="12">
    <source>
        <dbReference type="Ensembl" id="ENSSSCP00015036126.1"/>
    </source>
</evidence>
<keyword evidence="8" id="KW-0805">Transcription regulation</keyword>
<keyword evidence="5" id="KW-0949">S-adenosyl-L-methionine</keyword>
<comment type="subcellular location">
    <subcellularLocation>
        <location evidence="1">Chromosome</location>
    </subcellularLocation>
</comment>
<evidence type="ECO:0000256" key="4">
    <source>
        <dbReference type="ARBA" id="ARBA00022679"/>
    </source>
</evidence>
<feature type="region of interest" description="Disordered" evidence="10">
    <location>
        <begin position="1"/>
        <end position="107"/>
    </location>
</feature>
<reference evidence="12" key="1">
    <citation type="submission" date="2025-08" db="UniProtKB">
        <authorList>
            <consortium name="Ensembl"/>
        </authorList>
    </citation>
    <scope>IDENTIFICATION</scope>
</reference>
<feature type="compositionally biased region" description="Low complexity" evidence="10">
    <location>
        <begin position="68"/>
        <end position="79"/>
    </location>
</feature>
<protein>
    <submittedName>
        <fullName evidence="12">SUV39H1 histone lysine methyltransferase</fullName>
    </submittedName>
</protein>
<dbReference type="GO" id="GO:0032259">
    <property type="term" value="P:methylation"/>
    <property type="evidence" value="ECO:0007669"/>
    <property type="project" value="UniProtKB-KW"/>
</dbReference>
<sequence length="419" mass="44639">NGVGTQTQRAPGSLGRISNVCASSSSSTRTWNGSCSGGTTGQSRRGTWTQAWPTTWCRRPSRGGPSGAGSRSSTPSAATWDASPWRTRWTWTAPRGPSCTSTSTGWVRASPSTRWPWAASARTVCGHLPEAAARGPRCTSSPTTTRARCGCEPGCPSTSATRAAAAATTAPTAWCRRASATTSASSARTTAAAGVSAHWRRSARTASSWSTWARSLPQRRQSGGARSTTARAPPTSSTWTTWRMCTPWMPPITATSPTLSTTVWVPCRRAGGREGQAGPLLILPLFSFAQCDPNLQVYNVFIDNLDERLPRIAFFATRTIRAGEELTFDYNMQGVCVCGWRDGRGLGIGPGTHSDMGPEDPSPRSLKMLFFTPSPLWTPGPPPTLWGFLHSPLLDTTPRHSYQLSQAPGSTGGGWAVFG</sequence>
<evidence type="ECO:0000259" key="11">
    <source>
        <dbReference type="PROSITE" id="PS50280"/>
    </source>
</evidence>
<feature type="compositionally biased region" description="Low complexity" evidence="10">
    <location>
        <begin position="41"/>
        <end position="50"/>
    </location>
</feature>
<proteinExistence type="predicted"/>
<dbReference type="Pfam" id="PF00856">
    <property type="entry name" value="SET"/>
    <property type="match status" value="1"/>
</dbReference>
<dbReference type="Proteomes" id="UP000694726">
    <property type="component" value="Unplaced"/>
</dbReference>
<feature type="region of interest" description="Disordered" evidence="10">
    <location>
        <begin position="214"/>
        <end position="238"/>
    </location>
</feature>
<dbReference type="InterPro" id="IPR046341">
    <property type="entry name" value="SET_dom_sf"/>
</dbReference>
<evidence type="ECO:0000256" key="5">
    <source>
        <dbReference type="ARBA" id="ARBA00022691"/>
    </source>
</evidence>
<dbReference type="PANTHER" id="PTHR46223">
    <property type="entry name" value="HISTONE-LYSINE N-METHYLTRANSFERASE SUV39H"/>
    <property type="match status" value="1"/>
</dbReference>
<keyword evidence="6" id="KW-0479">Metal-binding</keyword>
<dbReference type="AlphaFoldDB" id="A0A8D0PTA6"/>